<evidence type="ECO:0000313" key="6">
    <source>
        <dbReference type="Proteomes" id="UP000824540"/>
    </source>
</evidence>
<feature type="domain" description="PDZ" evidence="4">
    <location>
        <begin position="235"/>
        <end position="315"/>
    </location>
</feature>
<dbReference type="InterPro" id="IPR001478">
    <property type="entry name" value="PDZ"/>
</dbReference>
<evidence type="ECO:0000256" key="3">
    <source>
        <dbReference type="SAM" id="MobiDB-lite"/>
    </source>
</evidence>
<evidence type="ECO:0000256" key="2">
    <source>
        <dbReference type="ARBA" id="ARBA00038110"/>
    </source>
</evidence>
<dbReference type="OrthoDB" id="10009200at2759"/>
<dbReference type="PANTHER" id="PTHR14191:SF6">
    <property type="entry name" value="NA(+)_H(+) EXCHANGE REGULATORY COFACTOR NHE-RF3-RELATED"/>
    <property type="match status" value="1"/>
</dbReference>
<accession>A0A8T2N170</accession>
<dbReference type="InterPro" id="IPR036034">
    <property type="entry name" value="PDZ_sf"/>
</dbReference>
<feature type="domain" description="PDZ" evidence="4">
    <location>
        <begin position="127"/>
        <end position="207"/>
    </location>
</feature>
<feature type="domain" description="PDZ" evidence="4">
    <location>
        <begin position="376"/>
        <end position="456"/>
    </location>
</feature>
<feature type="compositionally biased region" description="Basic and acidic residues" evidence="3">
    <location>
        <begin position="514"/>
        <end position="534"/>
    </location>
</feature>
<evidence type="ECO:0000259" key="4">
    <source>
        <dbReference type="PROSITE" id="PS50106"/>
    </source>
</evidence>
<reference evidence="5" key="1">
    <citation type="thesis" date="2021" institute="BYU ScholarsArchive" country="Provo, UT, USA">
        <title>Applications of and Algorithms for Genome Assembly and Genomic Analyses with an Emphasis on Marine Teleosts.</title>
        <authorList>
            <person name="Pickett B.D."/>
        </authorList>
    </citation>
    <scope>NUCLEOTIDE SEQUENCE</scope>
    <source>
        <strain evidence="5">HI-2016</strain>
    </source>
</reference>
<dbReference type="PROSITE" id="PS50106">
    <property type="entry name" value="PDZ"/>
    <property type="match status" value="4"/>
</dbReference>
<dbReference type="GO" id="GO:0072659">
    <property type="term" value="P:protein localization to plasma membrane"/>
    <property type="evidence" value="ECO:0007669"/>
    <property type="project" value="TreeGrafter"/>
</dbReference>
<feature type="compositionally biased region" description="Acidic residues" evidence="3">
    <location>
        <begin position="488"/>
        <end position="513"/>
    </location>
</feature>
<gene>
    <name evidence="5" type="ORF">JZ751_010799</name>
</gene>
<proteinExistence type="inferred from homology"/>
<keyword evidence="1" id="KW-0677">Repeat</keyword>
<feature type="non-terminal residue" evidence="5">
    <location>
        <position position="1"/>
    </location>
</feature>
<protein>
    <recommendedName>
        <fullName evidence="4">PDZ domain-containing protein</fullName>
    </recommendedName>
</protein>
<dbReference type="SUPFAM" id="SSF50156">
    <property type="entry name" value="PDZ domain-like"/>
    <property type="match status" value="4"/>
</dbReference>
<evidence type="ECO:0000256" key="1">
    <source>
        <dbReference type="ARBA" id="ARBA00022737"/>
    </source>
</evidence>
<organism evidence="5 6">
    <name type="scientific">Albula glossodonta</name>
    <name type="common">roundjaw bonefish</name>
    <dbReference type="NCBI Taxonomy" id="121402"/>
    <lineage>
        <taxon>Eukaryota</taxon>
        <taxon>Metazoa</taxon>
        <taxon>Chordata</taxon>
        <taxon>Craniata</taxon>
        <taxon>Vertebrata</taxon>
        <taxon>Euteleostomi</taxon>
        <taxon>Actinopterygii</taxon>
        <taxon>Neopterygii</taxon>
        <taxon>Teleostei</taxon>
        <taxon>Albuliformes</taxon>
        <taxon>Albulidae</taxon>
        <taxon>Albula</taxon>
    </lineage>
</organism>
<dbReference type="GO" id="GO:0043495">
    <property type="term" value="F:protein-membrane adaptor activity"/>
    <property type="evidence" value="ECO:0007669"/>
    <property type="project" value="TreeGrafter"/>
</dbReference>
<dbReference type="CDD" id="cd06768">
    <property type="entry name" value="PDZ_NHERF-like"/>
    <property type="match status" value="4"/>
</dbReference>
<dbReference type="Gene3D" id="2.30.42.10">
    <property type="match status" value="4"/>
</dbReference>
<dbReference type="SMART" id="SM00228">
    <property type="entry name" value="PDZ"/>
    <property type="match status" value="4"/>
</dbReference>
<dbReference type="AlphaFoldDB" id="A0A8T2N170"/>
<feature type="region of interest" description="Disordered" evidence="3">
    <location>
        <begin position="474"/>
        <end position="564"/>
    </location>
</feature>
<feature type="compositionally biased region" description="Pro residues" evidence="3">
    <location>
        <begin position="341"/>
        <end position="364"/>
    </location>
</feature>
<feature type="region of interest" description="Disordered" evidence="3">
    <location>
        <begin position="339"/>
        <end position="368"/>
    </location>
</feature>
<sequence>MAVPKPKVINLSKREGQSFGFFLRMEQGEEGHLIRNLEMGGPAELAGMKDGDRILRVNGTFVDGLDHSQVVDMVKGSGTTVTFHILDQASYKQAKATGIDLSDPHPRPAQIAPIMNGVAGSTLKPKLCFLVKARNGYGFSLKSTRGERGVYMTDVTPAGVADKAGVKAKDRIVEVNGENVDNTTHEQIVEKVKASGGSVMFLLADEETDNHYRNKKVRLGAGMATVKYLPHKPRIADMTKGSDGYGFFLRADPNIEGHIIKDIDSGSPAERAGLKDMDRLMAVNGEDVNNMDHNQVVDRIHQCGDSCSLLVIDKETDKMYKMGELSPLLYWDEMRGSLPQLTPPASPEPVPPAAEPSPTPPPASAQPIAEDFKPKLCKLEKTAAGFGFHLNGIQGVPGQYIKEVVKGGAADMAGLEDDDIVIEVGGVNVEDRSHEEVVEMIRKSGSSLVLLVAGRRAYDLIKAKKVPVAAPLLAEASPDTPAATQEEVKEEEEAQNEEQEDSESEKEAEDGEEAKEAEQKEGGARGGRAERGGARGEPGYEEVRPTTPPSQSEPRDRRSRLITTPRRYTHEIAANVFHGDSGRLIKHPCLPRSRTAPARTKDYEDCVVLFSKETAFPASLTLFQSCACTANANIYSAWQRIADKSSALKI</sequence>
<comment type="similarity">
    <text evidence="2">Belongs to the NHER family.</text>
</comment>
<dbReference type="Pfam" id="PF00595">
    <property type="entry name" value="PDZ"/>
    <property type="match status" value="4"/>
</dbReference>
<evidence type="ECO:0000313" key="5">
    <source>
        <dbReference type="EMBL" id="KAG9333626.1"/>
    </source>
</evidence>
<dbReference type="Proteomes" id="UP000824540">
    <property type="component" value="Unassembled WGS sequence"/>
</dbReference>
<keyword evidence="6" id="KW-1185">Reference proteome</keyword>
<dbReference type="EMBL" id="JAFBMS010000188">
    <property type="protein sequence ID" value="KAG9333626.1"/>
    <property type="molecule type" value="Genomic_DNA"/>
</dbReference>
<dbReference type="GO" id="GO:0016324">
    <property type="term" value="C:apical plasma membrane"/>
    <property type="evidence" value="ECO:0007669"/>
    <property type="project" value="TreeGrafter"/>
</dbReference>
<dbReference type="PANTHER" id="PTHR14191">
    <property type="entry name" value="PDZ DOMAIN CONTAINING PROTEIN"/>
    <property type="match status" value="1"/>
</dbReference>
<comment type="caution">
    <text evidence="5">The sequence shown here is derived from an EMBL/GenBank/DDBJ whole genome shotgun (WGS) entry which is preliminary data.</text>
</comment>
<feature type="domain" description="PDZ" evidence="4">
    <location>
        <begin position="8"/>
        <end position="89"/>
    </location>
</feature>
<dbReference type="InterPro" id="IPR051067">
    <property type="entry name" value="NHER"/>
</dbReference>
<name>A0A8T2N170_9TELE</name>